<dbReference type="EMBL" id="NFLW01000002">
    <property type="protein sequence ID" value="OUQ73880.1"/>
    <property type="molecule type" value="Genomic_DNA"/>
</dbReference>
<dbReference type="InterPro" id="IPR024607">
    <property type="entry name" value="Sulfatase_CS"/>
</dbReference>
<reference evidence="8 14" key="4">
    <citation type="journal article" date="2019" name="Nat. Med.">
        <title>A library of human gut bacterial isolates paired with longitudinal multiomics data enables mechanistic microbiome research.</title>
        <authorList>
            <person name="Poyet M."/>
            <person name="Groussin M."/>
            <person name="Gibbons S.M."/>
            <person name="Avila-Pacheco J."/>
            <person name="Jiang X."/>
            <person name="Kearney S.M."/>
            <person name="Perrotta A.R."/>
            <person name="Berdy B."/>
            <person name="Zhao S."/>
            <person name="Lieberman T.D."/>
            <person name="Swanson P.K."/>
            <person name="Smith M."/>
            <person name="Roesemann S."/>
            <person name="Alexander J.E."/>
            <person name="Rich S.A."/>
            <person name="Livny J."/>
            <person name="Vlamakis H."/>
            <person name="Clish C."/>
            <person name="Bullock K."/>
            <person name="Deik A."/>
            <person name="Scott J."/>
            <person name="Pierce K.A."/>
            <person name="Xavier R.J."/>
            <person name="Alm E.J."/>
        </authorList>
    </citation>
    <scope>NUCLEOTIDE SEQUENCE [LARGE SCALE GENOMIC DNA]</scope>
    <source>
        <strain evidence="8 14">BIOML-A58</strain>
    </source>
</reference>
<dbReference type="Proteomes" id="UP001198461">
    <property type="component" value="Unassembled WGS sequence"/>
</dbReference>
<keyword evidence="6" id="KW-0732">Signal</keyword>
<keyword evidence="3 8" id="KW-0378">Hydrolase</keyword>
<feature type="chain" id="PRO_5011908114" evidence="6">
    <location>
        <begin position="23"/>
        <end position="483"/>
    </location>
</feature>
<evidence type="ECO:0000256" key="6">
    <source>
        <dbReference type="SAM" id="SignalP"/>
    </source>
</evidence>
<dbReference type="Proteomes" id="UP000196036">
    <property type="component" value="Unassembled WGS sequence"/>
</dbReference>
<dbReference type="InterPro" id="IPR000917">
    <property type="entry name" value="Sulfatase_N"/>
</dbReference>
<evidence type="ECO:0000313" key="13">
    <source>
        <dbReference type="Proteomes" id="UP000283369"/>
    </source>
</evidence>
<evidence type="ECO:0000313" key="12">
    <source>
        <dbReference type="Proteomes" id="UP000196036"/>
    </source>
</evidence>
<evidence type="ECO:0000256" key="3">
    <source>
        <dbReference type="ARBA" id="ARBA00022801"/>
    </source>
</evidence>
<dbReference type="Proteomes" id="UP000283369">
    <property type="component" value="Unassembled WGS sequence"/>
</dbReference>
<comment type="caution">
    <text evidence="10">The sequence shown here is derived from an EMBL/GenBank/DDBJ whole genome shotgun (WGS) entry which is preliminary data.</text>
</comment>
<dbReference type="RefSeq" id="WP_087317199.1">
    <property type="nucleotide sequence ID" value="NZ_BAABZH010000002.1"/>
</dbReference>
<dbReference type="AlphaFoldDB" id="A0A1Y4VUR7"/>
<dbReference type="SUPFAM" id="SSF53649">
    <property type="entry name" value="Alkaline phosphatase-like"/>
    <property type="match status" value="1"/>
</dbReference>
<protein>
    <submittedName>
        <fullName evidence="11">N-acetylgalactosamine 6-sulfate sulfatase</fullName>
    </submittedName>
    <submittedName>
        <fullName evidence="8">Sulfatase-like hydrolase/transferase</fullName>
    </submittedName>
</protein>
<accession>A0A1Y4VUR7</accession>
<dbReference type="GO" id="GO:0016740">
    <property type="term" value="F:transferase activity"/>
    <property type="evidence" value="ECO:0007669"/>
    <property type="project" value="UniProtKB-KW"/>
</dbReference>
<evidence type="ECO:0000256" key="2">
    <source>
        <dbReference type="ARBA" id="ARBA00022723"/>
    </source>
</evidence>
<evidence type="ECO:0000313" key="14">
    <source>
        <dbReference type="Proteomes" id="UP000434604"/>
    </source>
</evidence>
<reference evidence="12" key="1">
    <citation type="submission" date="2017-04" db="EMBL/GenBank/DDBJ databases">
        <title>Function of individual gut microbiota members based on whole genome sequencing of pure cultures obtained from chicken caecum.</title>
        <authorList>
            <person name="Medvecky M."/>
            <person name="Cejkova D."/>
            <person name="Polansky O."/>
            <person name="Karasova D."/>
            <person name="Kubasova T."/>
            <person name="Cizek A."/>
            <person name="Rychlik I."/>
        </authorList>
    </citation>
    <scope>NUCLEOTIDE SEQUENCE [LARGE SCALE GENOMIC DNA]</scope>
    <source>
        <strain evidence="12">An109</strain>
    </source>
</reference>
<evidence type="ECO:0000256" key="5">
    <source>
        <dbReference type="PIRSR" id="PIRSR600917-52"/>
    </source>
</evidence>
<name>A0A1Y4VUR7_9BACE</name>
<evidence type="ECO:0000259" key="7">
    <source>
        <dbReference type="Pfam" id="PF00884"/>
    </source>
</evidence>
<dbReference type="InterPro" id="IPR017850">
    <property type="entry name" value="Alkaline_phosphatase_core_sf"/>
</dbReference>
<dbReference type="GO" id="GO:0046872">
    <property type="term" value="F:metal ion binding"/>
    <property type="evidence" value="ECO:0007669"/>
    <property type="project" value="UniProtKB-KW"/>
</dbReference>
<dbReference type="GO" id="GO:0004065">
    <property type="term" value="F:arylsulfatase activity"/>
    <property type="evidence" value="ECO:0007669"/>
    <property type="project" value="TreeGrafter"/>
</dbReference>
<dbReference type="InterPro" id="IPR050738">
    <property type="entry name" value="Sulfatase"/>
</dbReference>
<reference evidence="9" key="5">
    <citation type="submission" date="2023-08" db="EMBL/GenBank/DDBJ databases">
        <title>Mucin Metabolism Genes Underlie the Key Renovations of Bacteroides xylanisolvens Genomes in Captive Great Apes.</title>
        <authorList>
            <person name="Nishida A.H."/>
        </authorList>
    </citation>
    <scope>NUCLEOTIDE SEQUENCE</scope>
    <source>
        <strain evidence="9">P13.H9</strain>
    </source>
</reference>
<dbReference type="Gene3D" id="3.30.1120.10">
    <property type="match status" value="1"/>
</dbReference>
<evidence type="ECO:0000313" key="11">
    <source>
        <dbReference type="EMBL" id="RGV14144.1"/>
    </source>
</evidence>
<evidence type="ECO:0000256" key="1">
    <source>
        <dbReference type="ARBA" id="ARBA00008779"/>
    </source>
</evidence>
<comment type="similarity">
    <text evidence="1">Belongs to the sulfatase family.</text>
</comment>
<dbReference type="EMBL" id="WDED01000011">
    <property type="protein sequence ID" value="KAB6148022.1"/>
    <property type="molecule type" value="Genomic_DNA"/>
</dbReference>
<feature type="modified residue" description="3-oxoalanine (Ser)" evidence="5">
    <location>
        <position position="76"/>
    </location>
</feature>
<dbReference type="PANTHER" id="PTHR42693:SF53">
    <property type="entry name" value="ENDO-4-O-SULFATASE"/>
    <property type="match status" value="1"/>
</dbReference>
<keyword evidence="4" id="KW-0106">Calcium</keyword>
<dbReference type="Pfam" id="PF00884">
    <property type="entry name" value="Sulfatase"/>
    <property type="match status" value="1"/>
</dbReference>
<evidence type="ECO:0000313" key="9">
    <source>
        <dbReference type="EMBL" id="MCA4703858.1"/>
    </source>
</evidence>
<reference evidence="10" key="2">
    <citation type="journal article" date="2018" name="BMC Genomics">
        <title>Whole genome sequencing and function prediction of 133 gut anaerobes isolated from chicken caecum in pure cultures.</title>
        <authorList>
            <person name="Medvecky M."/>
            <person name="Cejkova D."/>
            <person name="Polansky O."/>
            <person name="Karasova D."/>
            <person name="Kubasova T."/>
            <person name="Cizek A."/>
            <person name="Rychlik I."/>
        </authorList>
    </citation>
    <scope>NUCLEOTIDE SEQUENCE</scope>
    <source>
        <strain evidence="10">An109</strain>
    </source>
</reference>
<evidence type="ECO:0000313" key="10">
    <source>
        <dbReference type="EMBL" id="OUQ73880.1"/>
    </source>
</evidence>
<evidence type="ECO:0000313" key="8">
    <source>
        <dbReference type="EMBL" id="KAB6148022.1"/>
    </source>
</evidence>
<comment type="PTM">
    <text evidence="5">The conversion to 3-oxoalanine (also known as C-formylglycine, FGly), of a serine or cysteine residue in prokaryotes and of a cysteine residue in eukaryotes, is critical for catalytic activity.</text>
</comment>
<dbReference type="Gene3D" id="3.40.720.10">
    <property type="entry name" value="Alkaline Phosphatase, subunit A"/>
    <property type="match status" value="1"/>
</dbReference>
<sequence>MKTNSQLLLLLSPFCTFHISMAQDASKPNIILIMADDLGWGDVGFNGNTRIQTPCLDRLSSEGVIFDQFYSSAPLSSPTRASVLTGRNAYRMGVFAPNVGILRPEEKTLPKLLKEKGYTTGHFGKWHLGTLTYKEVDANRGRPENKHLFNPPSEHGYDDAFVTESKVPTFDPMSAPVSNNGRFWDYLPEYEERKTYGTYYWDINGNKVTEELRGDDSRIVIDRTLPFIDRSLKQGKPFLATIWFHTPHLPCVAGPEHAALYSDLPLEERNYYGCITAMDEQIERLVNFLKRKGIYENTVIFFCSDNGPELNTPGTAGIFKGKKRSLYEGGIRVPAFMVGGKGKLPGHITQPCSTSDYLPTILEMTGLSQQGLYELDGESFLPFLSSEKAMRKKPLVFCSGTQGAVVTYDYKLYYNKGKFELYKLPQDPSEQNDISASHPDEVKKLSGYLHQQMSAYRNSFEGEEYGTSSVERMKQKWEGIFAK</sequence>
<organism evidence="10 12">
    <name type="scientific">Bacteroides xylanisolvens</name>
    <dbReference type="NCBI Taxonomy" id="371601"/>
    <lineage>
        <taxon>Bacteria</taxon>
        <taxon>Pseudomonadati</taxon>
        <taxon>Bacteroidota</taxon>
        <taxon>Bacteroidia</taxon>
        <taxon>Bacteroidales</taxon>
        <taxon>Bacteroidaceae</taxon>
        <taxon>Bacteroides</taxon>
    </lineage>
</organism>
<gene>
    <name evidence="10" type="ORF">B5E52_01400</name>
    <name evidence="11" type="ORF">DWW25_12825</name>
    <name evidence="8" type="ORF">GA398_08690</name>
    <name evidence="9" type="ORF">LD004_09530</name>
</gene>
<dbReference type="PANTHER" id="PTHR42693">
    <property type="entry name" value="ARYLSULFATASE FAMILY MEMBER"/>
    <property type="match status" value="1"/>
</dbReference>
<reference evidence="11 13" key="3">
    <citation type="submission" date="2018-08" db="EMBL/GenBank/DDBJ databases">
        <title>A genome reference for cultivated species of the human gut microbiota.</title>
        <authorList>
            <person name="Zou Y."/>
            <person name="Xue W."/>
            <person name="Luo G."/>
        </authorList>
    </citation>
    <scope>NUCLEOTIDE SEQUENCE [LARGE SCALE GENOMIC DNA]</scope>
    <source>
        <strain evidence="11 13">AF14-7</strain>
    </source>
</reference>
<dbReference type="EMBL" id="JAIWYE010000018">
    <property type="protein sequence ID" value="MCA4703858.1"/>
    <property type="molecule type" value="Genomic_DNA"/>
</dbReference>
<feature type="domain" description="Sulfatase N-terminal" evidence="7">
    <location>
        <begin position="28"/>
        <end position="366"/>
    </location>
</feature>
<keyword evidence="2" id="KW-0479">Metal-binding</keyword>
<feature type="signal peptide" evidence="6">
    <location>
        <begin position="1"/>
        <end position="22"/>
    </location>
</feature>
<dbReference type="PROSITE" id="PS00523">
    <property type="entry name" value="SULFATASE_1"/>
    <property type="match status" value="1"/>
</dbReference>
<dbReference type="EMBL" id="QRYV01000028">
    <property type="protein sequence ID" value="RGV14144.1"/>
    <property type="molecule type" value="Genomic_DNA"/>
</dbReference>
<dbReference type="Proteomes" id="UP000434604">
    <property type="component" value="Unassembled WGS sequence"/>
</dbReference>
<keyword evidence="8" id="KW-0808">Transferase</keyword>
<evidence type="ECO:0000256" key="4">
    <source>
        <dbReference type="ARBA" id="ARBA00022837"/>
    </source>
</evidence>
<proteinExistence type="inferred from homology"/>